<keyword evidence="5 7" id="KW-1133">Transmembrane helix</keyword>
<dbReference type="GO" id="GO:0047134">
    <property type="term" value="F:protein-disulfide reductase [NAD(P)H] activity"/>
    <property type="evidence" value="ECO:0007669"/>
    <property type="project" value="UniProtKB-EC"/>
</dbReference>
<accession>A0ABU1UY62</accession>
<feature type="domain" description="Thioredoxin" evidence="8">
    <location>
        <begin position="592"/>
        <end position="732"/>
    </location>
</feature>
<feature type="transmembrane region" description="Helical" evidence="7">
    <location>
        <begin position="575"/>
        <end position="596"/>
    </location>
</feature>
<dbReference type="EC" id="1.8.1.8" evidence="9"/>
<keyword evidence="10" id="KW-1185">Reference proteome</keyword>
<dbReference type="RefSeq" id="WP_310072071.1">
    <property type="nucleotide sequence ID" value="NZ_JAVDVX010000003.1"/>
</dbReference>
<evidence type="ECO:0000256" key="3">
    <source>
        <dbReference type="ARBA" id="ARBA00022692"/>
    </source>
</evidence>
<dbReference type="Gene3D" id="3.40.30.10">
    <property type="entry name" value="Glutaredoxin"/>
    <property type="match status" value="1"/>
</dbReference>
<protein>
    <submittedName>
        <fullName evidence="9">Thiol:disulfide interchange protein DsbD</fullName>
        <ecNumber evidence="9">1.8.1.8</ecNumber>
    </submittedName>
</protein>
<keyword evidence="3 7" id="KW-0812">Transmembrane</keyword>
<dbReference type="PROSITE" id="PS51352">
    <property type="entry name" value="THIOREDOXIN_2"/>
    <property type="match status" value="1"/>
</dbReference>
<name>A0ABU1UY62_9GAMM</name>
<feature type="transmembrane region" description="Helical" evidence="7">
    <location>
        <begin position="366"/>
        <end position="385"/>
    </location>
</feature>
<keyword evidence="6 7" id="KW-0472">Membrane</keyword>
<evidence type="ECO:0000256" key="4">
    <source>
        <dbReference type="ARBA" id="ARBA00022748"/>
    </source>
</evidence>
<dbReference type="Pfam" id="PF02683">
    <property type="entry name" value="DsbD_TM"/>
    <property type="match status" value="1"/>
</dbReference>
<feature type="transmembrane region" description="Helical" evidence="7">
    <location>
        <begin position="405"/>
        <end position="426"/>
    </location>
</feature>
<dbReference type="CDD" id="cd02953">
    <property type="entry name" value="DsbDgamma"/>
    <property type="match status" value="1"/>
</dbReference>
<dbReference type="Pfam" id="PF13899">
    <property type="entry name" value="Thioredoxin_7"/>
    <property type="match status" value="1"/>
</dbReference>
<feature type="transmembrane region" description="Helical" evidence="7">
    <location>
        <begin position="317"/>
        <end position="345"/>
    </location>
</feature>
<dbReference type="InterPro" id="IPR036249">
    <property type="entry name" value="Thioredoxin-like_sf"/>
</dbReference>
<feature type="transmembrane region" description="Helical" evidence="7">
    <location>
        <begin position="521"/>
        <end position="538"/>
    </location>
</feature>
<dbReference type="InterPro" id="IPR028250">
    <property type="entry name" value="DsbDN"/>
</dbReference>
<reference evidence="9 10" key="1">
    <citation type="submission" date="2023-07" db="EMBL/GenBank/DDBJ databases">
        <title>Sorghum-associated microbial communities from plants grown in Nebraska, USA.</title>
        <authorList>
            <person name="Schachtman D."/>
        </authorList>
    </citation>
    <scope>NUCLEOTIDE SEQUENCE [LARGE SCALE GENOMIC DNA]</scope>
    <source>
        <strain evidence="9 10">BE190</strain>
    </source>
</reference>
<evidence type="ECO:0000256" key="2">
    <source>
        <dbReference type="ARBA" id="ARBA00022475"/>
    </source>
</evidence>
<keyword evidence="9" id="KW-0560">Oxidoreductase</keyword>
<keyword evidence="2" id="KW-1003">Cell membrane</keyword>
<dbReference type="Pfam" id="PF11412">
    <property type="entry name" value="DsbD_N"/>
    <property type="match status" value="1"/>
</dbReference>
<keyword evidence="4" id="KW-0201">Cytochrome c-type biogenesis</keyword>
<dbReference type="InterPro" id="IPR013766">
    <property type="entry name" value="Thioredoxin_domain"/>
</dbReference>
<feature type="transmembrane region" description="Helical" evidence="7">
    <location>
        <begin position="447"/>
        <end position="474"/>
    </location>
</feature>
<gene>
    <name evidence="9" type="ORF">J2X05_002074</name>
</gene>
<comment type="subcellular location">
    <subcellularLocation>
        <location evidence="1">Cell membrane</location>
        <topology evidence="1">Multi-pass membrane protein</topology>
    </subcellularLocation>
</comment>
<evidence type="ECO:0000256" key="1">
    <source>
        <dbReference type="ARBA" id="ARBA00004651"/>
    </source>
</evidence>
<dbReference type="PANTHER" id="PTHR32234">
    <property type="entry name" value="THIOL:DISULFIDE INTERCHANGE PROTEIN DSBD"/>
    <property type="match status" value="1"/>
</dbReference>
<evidence type="ECO:0000256" key="6">
    <source>
        <dbReference type="ARBA" id="ARBA00023136"/>
    </source>
</evidence>
<evidence type="ECO:0000313" key="9">
    <source>
        <dbReference type="EMBL" id="MDR7090052.1"/>
    </source>
</evidence>
<comment type="caution">
    <text evidence="9">The sequence shown here is derived from an EMBL/GenBank/DDBJ whole genome shotgun (WGS) entry which is preliminary data.</text>
</comment>
<sequence>MINLLQRGKRYLTANVLCVRALWLSALVTFLFSPNALAISDRAATPQVEAQLIASVAGVQPGMEIYLGVNQKIIPHWHTYWTNPGDSGNATTIEWTLPEGATASDIIWPAPSRFSMGPITNYAYENDVTLLTKIKIPADAQPGEQFTAQALVDWLVCEEECIPQTVELALSLPIVAVGESAGAGDPRIDDALARLPVASPWEIRATQTEIDPATAQGELTLHIPLSEAQLAQVKDIWFYPYDWGPIQQSSEQLRKPVDGGIELRIKTGEAPLKIGDAVTGVLVITEQSGEVTTQKIARGFEVDSVLQLASNTTSDTALGFFTALFLALIGGIILNLMPCVFPVLSIKALSLVSHSNQGAAQIRAHGVVYTLGVLASFALLALLLIVLKAGGAQIGWGFQFQSPLFVLAVAYLMFAVGLSLSGVFYVGGSVAGVGSSLTEKPGYSGSFFTGVLATIVATPCTAPFMAAALGYALAQPAEKLLAIFLSLGLGLALPYLLLTCWPRLQRWLPRPGMWMERAKQVLAFPMYAAAIWLVWVLVQQAGVNSIVIALGGMLLIAFAAWLYNTTLLSSTRARNAGTVFALALLLLTLGISYAGINSSTASVVNATKNGSEKSAEQNWEPYSEARLNELLREGKPVFLNFTASWCISCLVNERVALSDARVKETFMQEGITYLKGDWTNRDLAITQFLQKFNRSGVPLYVFYPAGKSDQPAELPQILTPDMVISAVTDSSSH</sequence>
<dbReference type="PANTHER" id="PTHR32234:SF3">
    <property type="entry name" value="SUPPRESSION OF COPPER SENSITIVITY PROTEIN"/>
    <property type="match status" value="1"/>
</dbReference>
<dbReference type="InterPro" id="IPR003834">
    <property type="entry name" value="Cyt_c_assmbl_TM_dom"/>
</dbReference>
<evidence type="ECO:0000256" key="5">
    <source>
        <dbReference type="ARBA" id="ARBA00022989"/>
    </source>
</evidence>
<dbReference type="EMBL" id="JAVDVX010000003">
    <property type="protein sequence ID" value="MDR7090052.1"/>
    <property type="molecule type" value="Genomic_DNA"/>
</dbReference>
<evidence type="ECO:0000313" key="10">
    <source>
        <dbReference type="Proteomes" id="UP001253595"/>
    </source>
</evidence>
<evidence type="ECO:0000259" key="8">
    <source>
        <dbReference type="PROSITE" id="PS51352"/>
    </source>
</evidence>
<dbReference type="Proteomes" id="UP001253595">
    <property type="component" value="Unassembled WGS sequence"/>
</dbReference>
<dbReference type="InterPro" id="IPR035671">
    <property type="entry name" value="DsbD_gamma"/>
</dbReference>
<dbReference type="SUPFAM" id="SSF52833">
    <property type="entry name" value="Thioredoxin-like"/>
    <property type="match status" value="1"/>
</dbReference>
<feature type="transmembrane region" description="Helical" evidence="7">
    <location>
        <begin position="544"/>
        <end position="563"/>
    </location>
</feature>
<proteinExistence type="predicted"/>
<evidence type="ECO:0000256" key="7">
    <source>
        <dbReference type="SAM" id="Phobius"/>
    </source>
</evidence>
<feature type="transmembrane region" description="Helical" evidence="7">
    <location>
        <begin position="480"/>
        <end position="501"/>
    </location>
</feature>
<organism evidence="9 10">
    <name type="scientific">Cellvibrio fibrivorans</name>
    <dbReference type="NCBI Taxonomy" id="126350"/>
    <lineage>
        <taxon>Bacteria</taxon>
        <taxon>Pseudomonadati</taxon>
        <taxon>Pseudomonadota</taxon>
        <taxon>Gammaproteobacteria</taxon>
        <taxon>Cellvibrionales</taxon>
        <taxon>Cellvibrionaceae</taxon>
        <taxon>Cellvibrio</taxon>
    </lineage>
</organism>